<protein>
    <submittedName>
        <fullName evidence="1">Heterokaryon incompatibility protein</fullName>
    </submittedName>
</protein>
<dbReference type="Proteomes" id="UP000076584">
    <property type="component" value="Unassembled WGS sequence"/>
</dbReference>
<organism evidence="1 2">
    <name type="scientific">Colletotrichum incanum</name>
    <name type="common">Soybean anthracnose fungus</name>
    <dbReference type="NCBI Taxonomy" id="1573173"/>
    <lineage>
        <taxon>Eukaryota</taxon>
        <taxon>Fungi</taxon>
        <taxon>Dikarya</taxon>
        <taxon>Ascomycota</taxon>
        <taxon>Pezizomycotina</taxon>
        <taxon>Sordariomycetes</taxon>
        <taxon>Hypocreomycetidae</taxon>
        <taxon>Glomerellales</taxon>
        <taxon>Glomerellaceae</taxon>
        <taxon>Colletotrichum</taxon>
        <taxon>Colletotrichum spaethianum species complex</taxon>
    </lineage>
</organism>
<dbReference type="Pfam" id="PF26639">
    <property type="entry name" value="Het-6_barrel"/>
    <property type="match status" value="1"/>
</dbReference>
<sequence length="633" mass="71693">MRLQHWITRLARQNKAKTNRATGQQAWEVTDQIYNALAKLYTPLDHEKQEIRVLLLSPGEYEDDLACEIQTVSLLEEVSYEALSYAWGVARPVRKIFIDGNRYQISGNLESALRHLRYTDKTRTLWADAICINQTDIEERNSQVKYMGATYQKATQVLVWLGPEYDDSDLAFEFLNAMPNDISLHWDPREQPSLAAVMTRPHIDAVNALFDRAWWQRVWTVQESVLGLTLRFVCGRCDVLAEQAFAVGKGYFRHVYACCQPIWHATLDPRAGLGDSCDALLKLEGMRLHRHEYTFPQILSMFMFRNSSDPHDKVYGLLGLASEEEAALVTVDYSSSVAELYQEVAFKFLERSGELGFLSLQFPKTMEEDGVSPKGLPTWVPNWALAVHSTLLYDLDDRFSCLPMFSASGQTKAAVKKSSTGGLFVKGSFLTKVETLSPNIHHWDAAGNLAAFFNTWRDIVGITNYPDRLYVKSQTTTYSDAFWQTLCCSVIPDRVHPRDVKLAQRTSDTSPHKLWYDAWWLWCEEHNCEGPRLPLIKSSYSEAEINSMGGLISTAISLRRLFVAEDGRMGLVPMDAQVGDTVALLEGGRVPYILRRSQHGGHFTYELVGDAYIHGIMDGEEWTGQGLTSIVLV</sequence>
<evidence type="ECO:0000313" key="2">
    <source>
        <dbReference type="Proteomes" id="UP000076584"/>
    </source>
</evidence>
<evidence type="ECO:0000313" key="1">
    <source>
        <dbReference type="EMBL" id="KZL87607.1"/>
    </source>
</evidence>
<accession>A0A162PUZ4</accession>
<dbReference type="Pfam" id="PF06985">
    <property type="entry name" value="HET"/>
    <property type="match status" value="1"/>
</dbReference>
<dbReference type="OrthoDB" id="3553147at2759"/>
<proteinExistence type="predicted"/>
<reference evidence="1 2" key="1">
    <citation type="submission" date="2015-06" db="EMBL/GenBank/DDBJ databases">
        <title>Survival trade-offs in plant roots during colonization by closely related pathogenic and mutualistic fungi.</title>
        <authorList>
            <person name="Hacquard S."/>
            <person name="Kracher B."/>
            <person name="Hiruma K."/>
            <person name="Weinman A."/>
            <person name="Muench P."/>
            <person name="Garrido Oter R."/>
            <person name="Ver Loren van Themaat E."/>
            <person name="Dallerey J.-F."/>
            <person name="Damm U."/>
            <person name="Henrissat B."/>
            <person name="Lespinet O."/>
            <person name="Thon M."/>
            <person name="Kemen E."/>
            <person name="McHardy A.C."/>
            <person name="Schulze-Lefert P."/>
            <person name="O'Connell R.J."/>
        </authorList>
    </citation>
    <scope>NUCLEOTIDE SEQUENCE [LARGE SCALE GENOMIC DNA]</scope>
    <source>
        <strain evidence="1 2">MAFF 238704</strain>
    </source>
</reference>
<name>A0A162PUZ4_COLIC</name>
<dbReference type="PANTHER" id="PTHR24148">
    <property type="entry name" value="ANKYRIN REPEAT DOMAIN-CONTAINING PROTEIN 39 HOMOLOG-RELATED"/>
    <property type="match status" value="1"/>
</dbReference>
<keyword evidence="2" id="KW-1185">Reference proteome</keyword>
<gene>
    <name evidence="1" type="ORF">CI238_01392</name>
</gene>
<dbReference type="InterPro" id="IPR052895">
    <property type="entry name" value="HetReg/Transcr_Mod"/>
</dbReference>
<dbReference type="AlphaFoldDB" id="A0A162PUZ4"/>
<dbReference type="STRING" id="1573173.A0A162PUZ4"/>
<dbReference type="EMBL" id="LFIW01000219">
    <property type="protein sequence ID" value="KZL87607.1"/>
    <property type="molecule type" value="Genomic_DNA"/>
</dbReference>
<dbReference type="PANTHER" id="PTHR24148:SF82">
    <property type="entry name" value="HETEROKARYON INCOMPATIBILITY DOMAIN-CONTAINING PROTEIN"/>
    <property type="match status" value="1"/>
</dbReference>
<dbReference type="InterPro" id="IPR010730">
    <property type="entry name" value="HET"/>
</dbReference>
<comment type="caution">
    <text evidence="1">The sequence shown here is derived from an EMBL/GenBank/DDBJ whole genome shotgun (WGS) entry which is preliminary data.</text>
</comment>